<keyword evidence="3" id="KW-1185">Reference proteome</keyword>
<feature type="region of interest" description="Disordered" evidence="1">
    <location>
        <begin position="1"/>
        <end position="36"/>
    </location>
</feature>
<reference evidence="2 3" key="1">
    <citation type="submission" date="2017-07" db="EMBL/GenBank/DDBJ databases">
        <title>Draft Genome Sequences of Select Purple Nonsulfur Bacteria.</title>
        <authorList>
            <person name="Lasarre B."/>
            <person name="Mckinlay J.B."/>
        </authorList>
    </citation>
    <scope>NUCLEOTIDE SEQUENCE [LARGE SCALE GENOMIC DNA]</scope>
    <source>
        <strain evidence="2 3">DSM 11907</strain>
    </source>
</reference>
<evidence type="ECO:0000313" key="3">
    <source>
        <dbReference type="Proteomes" id="UP000248863"/>
    </source>
</evidence>
<comment type="caution">
    <text evidence="2">The sequence shown here is derived from an EMBL/GenBank/DDBJ whole genome shotgun (WGS) entry which is preliminary data.</text>
</comment>
<evidence type="ECO:0008006" key="4">
    <source>
        <dbReference type="Google" id="ProtNLM"/>
    </source>
</evidence>
<organism evidence="2 3">
    <name type="scientific">Rhodoplanes elegans</name>
    <dbReference type="NCBI Taxonomy" id="29408"/>
    <lineage>
        <taxon>Bacteria</taxon>
        <taxon>Pseudomonadati</taxon>
        <taxon>Pseudomonadota</taxon>
        <taxon>Alphaproteobacteria</taxon>
        <taxon>Hyphomicrobiales</taxon>
        <taxon>Nitrobacteraceae</taxon>
        <taxon>Rhodoplanes</taxon>
    </lineage>
</organism>
<gene>
    <name evidence="2" type="ORF">CH338_24635</name>
</gene>
<evidence type="ECO:0000256" key="1">
    <source>
        <dbReference type="SAM" id="MobiDB-lite"/>
    </source>
</evidence>
<proteinExistence type="predicted"/>
<protein>
    <recommendedName>
        <fullName evidence="4">C-type cytochrome biogenesis protein CcmI</fullName>
    </recommendedName>
</protein>
<accession>A0A327K0B3</accession>
<dbReference type="AlphaFoldDB" id="A0A327K0B3"/>
<dbReference type="EMBL" id="NPEU01000445">
    <property type="protein sequence ID" value="RAI32160.1"/>
    <property type="molecule type" value="Genomic_DNA"/>
</dbReference>
<evidence type="ECO:0000313" key="2">
    <source>
        <dbReference type="EMBL" id="RAI32160.1"/>
    </source>
</evidence>
<name>A0A327K0B3_9BRAD</name>
<dbReference type="Proteomes" id="UP000248863">
    <property type="component" value="Unassembled WGS sequence"/>
</dbReference>
<feature type="non-terminal residue" evidence="2">
    <location>
        <position position="1"/>
    </location>
</feature>
<sequence>QGTGIALPSLPAPARSGAPAGASGPAGGEQSASAGADYDETMRGLIDRLAKKLAADGSDVDGWLRLVRTHIALGERDRATAAAADARKALAGAPEKIARIDAVAKELGLPEPRPASGSGVVQ</sequence>